<dbReference type="AlphaFoldDB" id="A0A2H3JYA5"/>
<dbReference type="Proteomes" id="UP000218811">
    <property type="component" value="Unassembled WGS sequence"/>
</dbReference>
<reference evidence="2 3" key="1">
    <citation type="journal article" date="2012" name="Science">
        <title>The Paleozoic origin of enzymatic lignin decomposition reconstructed from 31 fungal genomes.</title>
        <authorList>
            <person name="Floudas D."/>
            <person name="Binder M."/>
            <person name="Riley R."/>
            <person name="Barry K."/>
            <person name="Blanchette R.A."/>
            <person name="Henrissat B."/>
            <person name="Martinez A.T."/>
            <person name="Otillar R."/>
            <person name="Spatafora J.W."/>
            <person name="Yadav J.S."/>
            <person name="Aerts A."/>
            <person name="Benoit I."/>
            <person name="Boyd A."/>
            <person name="Carlson A."/>
            <person name="Copeland A."/>
            <person name="Coutinho P.M."/>
            <person name="de Vries R.P."/>
            <person name="Ferreira P."/>
            <person name="Findley K."/>
            <person name="Foster B."/>
            <person name="Gaskell J."/>
            <person name="Glotzer D."/>
            <person name="Gorecki P."/>
            <person name="Heitman J."/>
            <person name="Hesse C."/>
            <person name="Hori C."/>
            <person name="Igarashi K."/>
            <person name="Jurgens J.A."/>
            <person name="Kallen N."/>
            <person name="Kersten P."/>
            <person name="Kohler A."/>
            <person name="Kuees U."/>
            <person name="Kumar T.K.A."/>
            <person name="Kuo A."/>
            <person name="LaButti K."/>
            <person name="Larrondo L.F."/>
            <person name="Lindquist E."/>
            <person name="Ling A."/>
            <person name="Lombard V."/>
            <person name="Lucas S."/>
            <person name="Lundell T."/>
            <person name="Martin R."/>
            <person name="McLaughlin D.J."/>
            <person name="Morgenstern I."/>
            <person name="Morin E."/>
            <person name="Murat C."/>
            <person name="Nagy L.G."/>
            <person name="Nolan M."/>
            <person name="Ohm R.A."/>
            <person name="Patyshakuliyeva A."/>
            <person name="Rokas A."/>
            <person name="Ruiz-Duenas F.J."/>
            <person name="Sabat G."/>
            <person name="Salamov A."/>
            <person name="Samejima M."/>
            <person name="Schmutz J."/>
            <person name="Slot J.C."/>
            <person name="St John F."/>
            <person name="Stenlid J."/>
            <person name="Sun H."/>
            <person name="Sun S."/>
            <person name="Syed K."/>
            <person name="Tsang A."/>
            <person name="Wiebenga A."/>
            <person name="Young D."/>
            <person name="Pisabarro A."/>
            <person name="Eastwood D.C."/>
            <person name="Martin F."/>
            <person name="Cullen D."/>
            <person name="Grigoriev I.V."/>
            <person name="Hibbett D.S."/>
        </authorList>
    </citation>
    <scope>NUCLEOTIDE SEQUENCE [LARGE SCALE GENOMIC DNA]</scope>
    <source>
        <strain evidence="2 3">MD-104</strain>
    </source>
</reference>
<proteinExistence type="predicted"/>
<dbReference type="EMBL" id="KB468168">
    <property type="protein sequence ID" value="PCH44983.1"/>
    <property type="molecule type" value="Genomic_DNA"/>
</dbReference>
<evidence type="ECO:0000256" key="1">
    <source>
        <dbReference type="SAM" id="MobiDB-lite"/>
    </source>
</evidence>
<protein>
    <submittedName>
        <fullName evidence="2">Uncharacterized protein</fullName>
    </submittedName>
</protein>
<keyword evidence="3" id="KW-1185">Reference proteome</keyword>
<evidence type="ECO:0000313" key="2">
    <source>
        <dbReference type="EMBL" id="PCH44983.1"/>
    </source>
</evidence>
<feature type="region of interest" description="Disordered" evidence="1">
    <location>
        <begin position="22"/>
        <end position="71"/>
    </location>
</feature>
<accession>A0A2H3JYA5</accession>
<feature type="compositionally biased region" description="Basic and acidic residues" evidence="1">
    <location>
        <begin position="59"/>
        <end position="71"/>
    </location>
</feature>
<sequence length="71" mass="7618">MPAQQAVGKRYAVGRSANVMIPSSRATAQRSADDRDALPWATAPRHVRPSGDGTTWGPDQRKERMGAGRSA</sequence>
<name>A0A2H3JYA5_WOLCO</name>
<evidence type="ECO:0000313" key="3">
    <source>
        <dbReference type="Proteomes" id="UP000218811"/>
    </source>
</evidence>
<organism evidence="2 3">
    <name type="scientific">Wolfiporia cocos (strain MD-104)</name>
    <name type="common">Brown rot fungus</name>
    <dbReference type="NCBI Taxonomy" id="742152"/>
    <lineage>
        <taxon>Eukaryota</taxon>
        <taxon>Fungi</taxon>
        <taxon>Dikarya</taxon>
        <taxon>Basidiomycota</taxon>
        <taxon>Agaricomycotina</taxon>
        <taxon>Agaricomycetes</taxon>
        <taxon>Polyporales</taxon>
        <taxon>Phaeolaceae</taxon>
        <taxon>Wolfiporia</taxon>
    </lineage>
</organism>
<gene>
    <name evidence="2" type="ORF">WOLCODRAFT_155004</name>
</gene>